<dbReference type="PANTHER" id="PTHR43667:SF2">
    <property type="entry name" value="FATTY ACID C-METHYL TRANSFERASE"/>
    <property type="match status" value="1"/>
</dbReference>
<dbReference type="EMBL" id="JABBWG010000005">
    <property type="protein sequence ID" value="KAG1822873.1"/>
    <property type="molecule type" value="Genomic_DNA"/>
</dbReference>
<comment type="caution">
    <text evidence="1">The sequence shown here is derived from an EMBL/GenBank/DDBJ whole genome shotgun (WGS) entry which is preliminary data.</text>
</comment>
<dbReference type="RefSeq" id="XP_041197279.1">
    <property type="nucleotide sequence ID" value="XM_041338048.1"/>
</dbReference>
<dbReference type="GeneID" id="64632064"/>
<reference evidence="1" key="1">
    <citation type="journal article" date="2020" name="New Phytol.">
        <title>Comparative genomics reveals dynamic genome evolution in host specialist ectomycorrhizal fungi.</title>
        <authorList>
            <person name="Lofgren L.A."/>
            <person name="Nguyen N.H."/>
            <person name="Vilgalys R."/>
            <person name="Ruytinx J."/>
            <person name="Liao H.L."/>
            <person name="Branco S."/>
            <person name="Kuo A."/>
            <person name="LaButti K."/>
            <person name="Lipzen A."/>
            <person name="Andreopoulos W."/>
            <person name="Pangilinan J."/>
            <person name="Riley R."/>
            <person name="Hundley H."/>
            <person name="Na H."/>
            <person name="Barry K."/>
            <person name="Grigoriev I.V."/>
            <person name="Stajich J.E."/>
            <person name="Kennedy P.G."/>
        </authorList>
    </citation>
    <scope>NUCLEOTIDE SEQUENCE</scope>
    <source>
        <strain evidence="1">MN1</strain>
    </source>
</reference>
<keyword evidence="2" id="KW-1185">Reference proteome</keyword>
<proteinExistence type="predicted"/>
<sequence>MYGEVECSDLVALFKIFLINRQHLASMESVASWFFTIPYTITSFDMSYSCAILDDLDGDLVSGAADSNLLSKNDSGADCCLAPSQDSLYEAQLRKLKHIIDKAKISSEQRVLAIAQTYPGTTIVTLTLSVQQQALAMELVQDAGLQDRVTVHLMDYRAMVLSWKASFGRVISYWCVLDLALKPEGGVGDLESSHKSLTFRGLVLFPRGFLPTLTLLLKSMEKGSGGCLIVDSVSNVGPHYARALREWRSRFVSRFESVIVPALNVEHPTIINGARGREEREVFRRKWLLGFTARVLGGELTGFVVDAG</sequence>
<dbReference type="AlphaFoldDB" id="A0A9P7EJA9"/>
<protein>
    <submittedName>
        <fullName evidence="1">Uncharacterized protein</fullName>
    </submittedName>
</protein>
<dbReference type="Gene3D" id="3.40.50.150">
    <property type="entry name" value="Vaccinia Virus protein VP39"/>
    <property type="match status" value="1"/>
</dbReference>
<organism evidence="1 2">
    <name type="scientific">Suillus subaureus</name>
    <dbReference type="NCBI Taxonomy" id="48587"/>
    <lineage>
        <taxon>Eukaryota</taxon>
        <taxon>Fungi</taxon>
        <taxon>Dikarya</taxon>
        <taxon>Basidiomycota</taxon>
        <taxon>Agaricomycotina</taxon>
        <taxon>Agaricomycetes</taxon>
        <taxon>Agaricomycetidae</taxon>
        <taxon>Boletales</taxon>
        <taxon>Suillineae</taxon>
        <taxon>Suillaceae</taxon>
        <taxon>Suillus</taxon>
    </lineage>
</organism>
<evidence type="ECO:0000313" key="1">
    <source>
        <dbReference type="EMBL" id="KAG1822873.1"/>
    </source>
</evidence>
<dbReference type="InterPro" id="IPR029063">
    <property type="entry name" value="SAM-dependent_MTases_sf"/>
</dbReference>
<dbReference type="PANTHER" id="PTHR43667">
    <property type="entry name" value="CYCLOPROPANE-FATTY-ACYL-PHOSPHOLIPID SYNTHASE"/>
    <property type="match status" value="1"/>
</dbReference>
<dbReference type="OrthoDB" id="8300214at2759"/>
<accession>A0A9P7EJA9</accession>
<dbReference type="SUPFAM" id="SSF53335">
    <property type="entry name" value="S-adenosyl-L-methionine-dependent methyltransferases"/>
    <property type="match status" value="1"/>
</dbReference>
<dbReference type="Proteomes" id="UP000807769">
    <property type="component" value="Unassembled WGS sequence"/>
</dbReference>
<gene>
    <name evidence="1" type="ORF">BJ212DRAFT_1445057</name>
</gene>
<evidence type="ECO:0000313" key="2">
    <source>
        <dbReference type="Proteomes" id="UP000807769"/>
    </source>
</evidence>
<name>A0A9P7EJA9_9AGAM</name>
<dbReference type="InterPro" id="IPR050723">
    <property type="entry name" value="CFA/CMAS"/>
</dbReference>
<dbReference type="Pfam" id="PF02353">
    <property type="entry name" value="CMAS"/>
    <property type="match status" value="1"/>
</dbReference>